<keyword evidence="5" id="KW-0479">Metal-binding</keyword>
<evidence type="ECO:0000256" key="9">
    <source>
        <dbReference type="ARBA" id="ARBA00023157"/>
    </source>
</evidence>
<dbReference type="EC" id="3.1.1.4" evidence="3"/>
<dbReference type="SMART" id="SM00028">
    <property type="entry name" value="TPR"/>
    <property type="match status" value="2"/>
</dbReference>
<dbReference type="Pfam" id="PF05826">
    <property type="entry name" value="Phospholip_A2_2"/>
    <property type="match status" value="2"/>
</dbReference>
<dbReference type="GO" id="GO:0005576">
    <property type="term" value="C:extracellular region"/>
    <property type="evidence" value="ECO:0007669"/>
    <property type="project" value="UniProtKB-SubCell"/>
</dbReference>
<dbReference type="InterPro" id="IPR033113">
    <property type="entry name" value="PLA2_histidine"/>
</dbReference>
<comment type="caution">
    <text evidence="12">The sequence shown here is derived from an EMBL/GenBank/DDBJ whole genome shotgun (WGS) entry which is preliminary data.</text>
</comment>
<dbReference type="GO" id="GO:0046872">
    <property type="term" value="F:metal ion binding"/>
    <property type="evidence" value="ECO:0007669"/>
    <property type="project" value="UniProtKB-KW"/>
</dbReference>
<keyword evidence="8" id="KW-0443">Lipid metabolism</keyword>
<comment type="cofactor">
    <cofactor evidence="1">
        <name>Ca(2+)</name>
        <dbReference type="ChEBI" id="CHEBI:29108"/>
    </cofactor>
</comment>
<feature type="domain" description="Phospholipase A2-like central" evidence="11">
    <location>
        <begin position="110"/>
        <end position="204"/>
    </location>
</feature>
<dbReference type="GO" id="GO:0004623">
    <property type="term" value="F:phospholipase A2 activity"/>
    <property type="evidence" value="ECO:0007669"/>
    <property type="project" value="UniProtKB-EC"/>
</dbReference>
<keyword evidence="13" id="KW-1185">Reference proteome</keyword>
<accession>A0A498MWV0</accession>
<dbReference type="EMBL" id="QBIY01012241">
    <property type="protein sequence ID" value="RXN26398.1"/>
    <property type="molecule type" value="Genomic_DNA"/>
</dbReference>
<evidence type="ECO:0000256" key="2">
    <source>
        <dbReference type="ARBA" id="ARBA00004613"/>
    </source>
</evidence>
<proteinExistence type="predicted"/>
<evidence type="ECO:0000256" key="3">
    <source>
        <dbReference type="ARBA" id="ARBA00013278"/>
    </source>
</evidence>
<dbReference type="FunFam" id="1.20.90.10:FF:000002">
    <property type="entry name" value="Phospholipase A2 group III"/>
    <property type="match status" value="1"/>
</dbReference>
<dbReference type="SUPFAM" id="SSF48619">
    <property type="entry name" value="Phospholipase A2, PLA2"/>
    <property type="match status" value="1"/>
</dbReference>
<evidence type="ECO:0000256" key="7">
    <source>
        <dbReference type="ARBA" id="ARBA00022837"/>
    </source>
</evidence>
<evidence type="ECO:0000313" key="12">
    <source>
        <dbReference type="EMBL" id="RXN26398.1"/>
    </source>
</evidence>
<sequence>MSLVLYDSIWNKNNSLFSCITSDEQSVIESYLSRCWEDSSFSKTLDERFDISELIKPHGPCEAAGISEEFTASVWRTRDLRSVEPDGFEHQEGGESSRQTLHRSKRAWMIPGTLWCGSGNEATAFTDLGVFEDTDKCCREHDHCKDIIPSFSYDHGVFNTNIFTLSHCDCDNRFRRCLLGVNNTVSNLVGYGYFNVLKMRCFEFSQQMQCAKRTWYGMCAIYELAQYAVLKDAANYTDTLPEQDMETLETSFHQAITLGQNQVTKNSEESITIRDSKGGSEEPNPVSTSPGPSVTTLQSRKSEASVLSTDAPKITDRPQKGKFEMCGLYRDLDSCHLQIPALQEKFGLRNPDMRTLYHCNCTARLVQKILSKELDETDPVHSLLLDFISQSCFTLPQSENCLSGKSCSTNPTEAQLVQNWRKDTTGGRHLADFKRKIKRMNLRRSKRKDSPFGLFGPRALGRAVHAAAAGPGLSKAEFMEKVRQSNEACQLGDFQTAVKLYGEALRADPQNCILYSNRSAAHLKLGQYQTALDDAVKARLLNPKWPKIKKRWRTFFNTFQDLRDFLDKDLNDPIYLFVRRT</sequence>
<dbReference type="GO" id="GO:0006644">
    <property type="term" value="P:phospholipid metabolic process"/>
    <property type="evidence" value="ECO:0007669"/>
    <property type="project" value="InterPro"/>
</dbReference>
<dbReference type="Gene3D" id="1.25.40.10">
    <property type="entry name" value="Tetratricopeptide repeat domain"/>
    <property type="match status" value="1"/>
</dbReference>
<dbReference type="PANTHER" id="PTHR12253">
    <property type="entry name" value="RH14732P"/>
    <property type="match status" value="1"/>
</dbReference>
<gene>
    <name evidence="12" type="ORF">ROHU_020877</name>
</gene>
<reference evidence="12 13" key="1">
    <citation type="submission" date="2018-03" db="EMBL/GenBank/DDBJ databases">
        <title>Draft genome sequence of Rohu Carp (Labeo rohita).</title>
        <authorList>
            <person name="Das P."/>
            <person name="Kushwaha B."/>
            <person name="Joshi C.G."/>
            <person name="Kumar D."/>
            <person name="Nagpure N.S."/>
            <person name="Sahoo L."/>
            <person name="Das S.P."/>
            <person name="Bit A."/>
            <person name="Patnaik S."/>
            <person name="Meher P.K."/>
            <person name="Jayasankar P."/>
            <person name="Koringa P.G."/>
            <person name="Patel N.V."/>
            <person name="Hinsu A.T."/>
            <person name="Kumar R."/>
            <person name="Pandey M."/>
            <person name="Agarwal S."/>
            <person name="Srivastava S."/>
            <person name="Singh M."/>
            <person name="Iquebal M.A."/>
            <person name="Jaiswal S."/>
            <person name="Angadi U.B."/>
            <person name="Kumar N."/>
            <person name="Raza M."/>
            <person name="Shah T.M."/>
            <person name="Rai A."/>
            <person name="Jena J.K."/>
        </authorList>
    </citation>
    <scope>NUCLEOTIDE SEQUENCE [LARGE SCALE GENOMIC DNA]</scope>
    <source>
        <strain evidence="12">DASCIFA01</strain>
        <tissue evidence="12">Testis</tissue>
    </source>
</reference>
<evidence type="ECO:0000256" key="4">
    <source>
        <dbReference type="ARBA" id="ARBA00022525"/>
    </source>
</evidence>
<keyword evidence="7" id="KW-0106">Calcium</keyword>
<dbReference type="STRING" id="84645.A0A498MWV0"/>
<keyword evidence="9" id="KW-1015">Disulfide bond</keyword>
<keyword evidence="4" id="KW-0964">Secreted</keyword>
<feature type="domain" description="Phospholipase A2-like central" evidence="11">
    <location>
        <begin position="319"/>
        <end position="394"/>
    </location>
</feature>
<protein>
    <recommendedName>
        <fullName evidence="3">phospholipase A2</fullName>
        <ecNumber evidence="3">3.1.1.4</ecNumber>
    </recommendedName>
</protein>
<dbReference type="AlphaFoldDB" id="A0A498MWV0"/>
<evidence type="ECO:0000313" key="13">
    <source>
        <dbReference type="Proteomes" id="UP000290572"/>
    </source>
</evidence>
<dbReference type="Proteomes" id="UP000290572">
    <property type="component" value="Unassembled WGS sequence"/>
</dbReference>
<evidence type="ECO:0000256" key="1">
    <source>
        <dbReference type="ARBA" id="ARBA00001913"/>
    </source>
</evidence>
<dbReference type="Gene3D" id="1.20.90.10">
    <property type="entry name" value="Phospholipase A2 domain"/>
    <property type="match status" value="2"/>
</dbReference>
<evidence type="ECO:0000259" key="11">
    <source>
        <dbReference type="Pfam" id="PF05826"/>
    </source>
</evidence>
<dbReference type="GO" id="GO:0050482">
    <property type="term" value="P:arachidonate secretion"/>
    <property type="evidence" value="ECO:0007669"/>
    <property type="project" value="InterPro"/>
</dbReference>
<feature type="compositionally biased region" description="Basic and acidic residues" evidence="10">
    <location>
        <begin position="266"/>
        <end position="280"/>
    </location>
</feature>
<evidence type="ECO:0000256" key="10">
    <source>
        <dbReference type="SAM" id="MobiDB-lite"/>
    </source>
</evidence>
<dbReference type="SUPFAM" id="SSF48452">
    <property type="entry name" value="TPR-like"/>
    <property type="match status" value="1"/>
</dbReference>
<dbReference type="CDD" id="cd04704">
    <property type="entry name" value="PLA2_bee_venom_like"/>
    <property type="match status" value="1"/>
</dbReference>
<organism evidence="12 13">
    <name type="scientific">Labeo rohita</name>
    <name type="common">Indian major carp</name>
    <name type="synonym">Cyprinus rohita</name>
    <dbReference type="NCBI Taxonomy" id="84645"/>
    <lineage>
        <taxon>Eukaryota</taxon>
        <taxon>Metazoa</taxon>
        <taxon>Chordata</taxon>
        <taxon>Craniata</taxon>
        <taxon>Vertebrata</taxon>
        <taxon>Euteleostomi</taxon>
        <taxon>Actinopterygii</taxon>
        <taxon>Neopterygii</taxon>
        <taxon>Teleostei</taxon>
        <taxon>Ostariophysi</taxon>
        <taxon>Cypriniformes</taxon>
        <taxon>Cyprinidae</taxon>
        <taxon>Labeoninae</taxon>
        <taxon>Labeonini</taxon>
        <taxon>Labeo</taxon>
    </lineage>
</organism>
<comment type="subcellular location">
    <subcellularLocation>
        <location evidence="2">Secreted</location>
    </subcellularLocation>
</comment>
<dbReference type="PROSITE" id="PS00118">
    <property type="entry name" value="PA2_HIS"/>
    <property type="match status" value="1"/>
</dbReference>
<dbReference type="InterPro" id="IPR011990">
    <property type="entry name" value="TPR-like_helical_dom_sf"/>
</dbReference>
<feature type="compositionally biased region" description="Polar residues" evidence="10">
    <location>
        <begin position="285"/>
        <end position="299"/>
    </location>
</feature>
<evidence type="ECO:0000256" key="8">
    <source>
        <dbReference type="ARBA" id="ARBA00023098"/>
    </source>
</evidence>
<feature type="region of interest" description="Disordered" evidence="10">
    <location>
        <begin position="265"/>
        <end position="314"/>
    </location>
</feature>
<evidence type="ECO:0000256" key="6">
    <source>
        <dbReference type="ARBA" id="ARBA00022801"/>
    </source>
</evidence>
<dbReference type="InterPro" id="IPR019734">
    <property type="entry name" value="TPR_rpt"/>
</dbReference>
<evidence type="ECO:0000256" key="5">
    <source>
        <dbReference type="ARBA" id="ARBA00022723"/>
    </source>
</evidence>
<dbReference type="InterPro" id="IPR036444">
    <property type="entry name" value="PLipase_A2_dom_sf"/>
</dbReference>
<dbReference type="InterPro" id="IPR016090">
    <property type="entry name" value="PLA2-like_dom"/>
</dbReference>
<name>A0A498MWV0_LABRO</name>
<keyword evidence="6" id="KW-0378">Hydrolase</keyword>